<organism evidence="3 4">
    <name type="scientific">Roseovarius marisflavi</name>
    <dbReference type="NCBI Taxonomy" id="1054996"/>
    <lineage>
        <taxon>Bacteria</taxon>
        <taxon>Pseudomonadati</taxon>
        <taxon>Pseudomonadota</taxon>
        <taxon>Alphaproteobacteria</taxon>
        <taxon>Rhodobacterales</taxon>
        <taxon>Roseobacteraceae</taxon>
        <taxon>Roseovarius</taxon>
    </lineage>
</organism>
<dbReference type="Proteomes" id="UP000184191">
    <property type="component" value="Unassembled WGS sequence"/>
</dbReference>
<evidence type="ECO:0000313" key="4">
    <source>
        <dbReference type="Proteomes" id="UP000184191"/>
    </source>
</evidence>
<dbReference type="Gene3D" id="1.20.5.160">
    <property type="entry name" value="Bacterial aa3 type cytochrome c oxidase subunit IV"/>
    <property type="match status" value="1"/>
</dbReference>
<reference evidence="4" key="1">
    <citation type="submission" date="2016-11" db="EMBL/GenBank/DDBJ databases">
        <authorList>
            <person name="Varghese N."/>
            <person name="Submissions S."/>
        </authorList>
    </citation>
    <scope>NUCLEOTIDE SEQUENCE [LARGE SCALE GENOMIC DNA]</scope>
    <source>
        <strain evidence="4">DSM 29327</strain>
    </source>
</reference>
<dbReference type="Pfam" id="PF07835">
    <property type="entry name" value="COX4_pro_2"/>
    <property type="match status" value="1"/>
</dbReference>
<sequence>MADHKHGEMDIQVQEKTFDGFVKATTYSVIGIICLLVFIAIVNG</sequence>
<dbReference type="STRING" id="1054996.SAMN05444414_107151"/>
<dbReference type="OrthoDB" id="7691500at2"/>
<protein>
    <submittedName>
        <fullName evidence="3">Aa3 type cytochrome c oxidase subunit IV</fullName>
    </submittedName>
</protein>
<keyword evidence="1" id="KW-0812">Transmembrane</keyword>
<accession>A0A1M6YR22</accession>
<dbReference type="SUPFAM" id="SSF81469">
    <property type="entry name" value="Bacterial aa3 type cytochrome c oxidase subunit IV"/>
    <property type="match status" value="1"/>
</dbReference>
<gene>
    <name evidence="3" type="ORF">SAMN05444414_107151</name>
</gene>
<proteinExistence type="predicted"/>
<evidence type="ECO:0000256" key="1">
    <source>
        <dbReference type="SAM" id="Phobius"/>
    </source>
</evidence>
<keyword evidence="1" id="KW-0472">Membrane</keyword>
<evidence type="ECO:0000313" key="3">
    <source>
        <dbReference type="EMBL" id="SHL20726.1"/>
    </source>
</evidence>
<dbReference type="InterPro" id="IPR036596">
    <property type="entry name" value="Cyt-C_aa3_sf"/>
</dbReference>
<dbReference type="InterPro" id="IPR012422">
    <property type="entry name" value="Cyt_c_oxidase_su4_bac-aa3"/>
</dbReference>
<name>A0A1M6YR22_9RHOB</name>
<dbReference type="AlphaFoldDB" id="A0A1M6YR22"/>
<evidence type="ECO:0000259" key="2">
    <source>
        <dbReference type="Pfam" id="PF07835"/>
    </source>
</evidence>
<dbReference type="EMBL" id="FRBN01000007">
    <property type="protein sequence ID" value="SHL20726.1"/>
    <property type="molecule type" value="Genomic_DNA"/>
</dbReference>
<keyword evidence="4" id="KW-1185">Reference proteome</keyword>
<keyword evidence="1" id="KW-1133">Transmembrane helix</keyword>
<feature type="domain" description="Cytochrome c oxidase subunit IV bacterial aa3 type" evidence="2">
    <location>
        <begin position="4"/>
        <end position="43"/>
    </location>
</feature>
<feature type="transmembrane region" description="Helical" evidence="1">
    <location>
        <begin position="21"/>
        <end position="42"/>
    </location>
</feature>